<feature type="domain" description="Tyrosine-protein phosphatase" evidence="2">
    <location>
        <begin position="62"/>
        <end position="325"/>
    </location>
</feature>
<dbReference type="InterPro" id="IPR000242">
    <property type="entry name" value="PTP_cat"/>
</dbReference>
<sequence length="335" mass="38685">MPTPEQNQPKHPLDPSSLPARFDPLDLDADPPRLPLTEEQVWCCETARHAFQWKLKHQPGVIRSEFDSLPERKEVLLNTQLFSAARDIANWEARNRHTDVLPFDENRVLLQTSPGNEASRNNYINASYMKTEGNDQRKFIATQGPKPETFEHFWQMVYENCCPVILMVTQVTPENCHEYLPLDNELEQGEYGEFSIRITKTRHDGQIELRSVNIQRTESDRVHSLLHIRYDWPDHDVPGDSTAVRKIINRVYHIPKEHPIVAHCSAGIGRTGSIITILNTIERILHGDWSALKLVETIRKFRGQRVGMVGRKPQYEFCYHAVADELKELASNSEH</sequence>
<dbReference type="InterPro" id="IPR029021">
    <property type="entry name" value="Prot-tyrosine_phosphatase-like"/>
</dbReference>
<dbReference type="GO" id="GO:0004725">
    <property type="term" value="F:protein tyrosine phosphatase activity"/>
    <property type="evidence" value="ECO:0007669"/>
    <property type="project" value="InterPro"/>
</dbReference>
<reference evidence="4 5" key="1">
    <citation type="submission" date="2024-02" db="EMBL/GenBank/DDBJ databases">
        <title>High-quality chromosome-scale genome assembly of Pensacola bahiagrass (Paspalum notatum Flugge var. saurae).</title>
        <authorList>
            <person name="Vega J.M."/>
            <person name="Podio M."/>
            <person name="Orjuela J."/>
            <person name="Siena L.A."/>
            <person name="Pessino S.C."/>
            <person name="Combes M.C."/>
            <person name="Mariac C."/>
            <person name="Albertini E."/>
            <person name="Pupilli F."/>
            <person name="Ortiz J.P.A."/>
            <person name="Leblanc O."/>
        </authorList>
    </citation>
    <scope>NUCLEOTIDE SEQUENCE [LARGE SCALE GENOMIC DNA]</scope>
    <source>
        <strain evidence="4">R1</strain>
        <tissue evidence="4">Leaf</tissue>
    </source>
</reference>
<dbReference type="InterPro" id="IPR003595">
    <property type="entry name" value="Tyr_Pase_cat"/>
</dbReference>
<protein>
    <submittedName>
        <fullName evidence="4">Uncharacterized protein</fullName>
    </submittedName>
</protein>
<dbReference type="SUPFAM" id="SSF52799">
    <property type="entry name" value="(Phosphotyrosine protein) phosphatases II"/>
    <property type="match status" value="1"/>
</dbReference>
<evidence type="ECO:0000313" key="4">
    <source>
        <dbReference type="EMBL" id="WVZ53890.1"/>
    </source>
</evidence>
<dbReference type="InterPro" id="IPR050348">
    <property type="entry name" value="Protein-Tyr_Phosphatase"/>
</dbReference>
<name>A0AAQ3PNB9_PASNO</name>
<evidence type="ECO:0000256" key="1">
    <source>
        <dbReference type="SAM" id="MobiDB-lite"/>
    </source>
</evidence>
<proteinExistence type="predicted"/>
<dbReference type="PROSITE" id="PS50056">
    <property type="entry name" value="TYR_PHOSPHATASE_2"/>
    <property type="match status" value="1"/>
</dbReference>
<feature type="region of interest" description="Disordered" evidence="1">
    <location>
        <begin position="1"/>
        <end position="30"/>
    </location>
</feature>
<dbReference type="SMART" id="SM00194">
    <property type="entry name" value="PTPc"/>
    <property type="match status" value="1"/>
</dbReference>
<dbReference type="PANTHER" id="PTHR19134">
    <property type="entry name" value="RECEPTOR-TYPE TYROSINE-PROTEIN PHOSPHATASE"/>
    <property type="match status" value="1"/>
</dbReference>
<evidence type="ECO:0000259" key="3">
    <source>
        <dbReference type="PROSITE" id="PS50056"/>
    </source>
</evidence>
<dbReference type="AlphaFoldDB" id="A0AAQ3PNB9"/>
<feature type="domain" description="Tyrosine specific protein phosphatases" evidence="3">
    <location>
        <begin position="245"/>
        <end position="316"/>
    </location>
</feature>
<dbReference type="PRINTS" id="PR00700">
    <property type="entry name" value="PRTYPHPHTASE"/>
</dbReference>
<organism evidence="4 5">
    <name type="scientific">Paspalum notatum var. saurae</name>
    <dbReference type="NCBI Taxonomy" id="547442"/>
    <lineage>
        <taxon>Eukaryota</taxon>
        <taxon>Viridiplantae</taxon>
        <taxon>Streptophyta</taxon>
        <taxon>Embryophyta</taxon>
        <taxon>Tracheophyta</taxon>
        <taxon>Spermatophyta</taxon>
        <taxon>Magnoliopsida</taxon>
        <taxon>Liliopsida</taxon>
        <taxon>Poales</taxon>
        <taxon>Poaceae</taxon>
        <taxon>PACMAD clade</taxon>
        <taxon>Panicoideae</taxon>
        <taxon>Andropogonodae</taxon>
        <taxon>Paspaleae</taxon>
        <taxon>Paspalinae</taxon>
        <taxon>Paspalum</taxon>
    </lineage>
</organism>
<dbReference type="Proteomes" id="UP001341281">
    <property type="component" value="Chromosome 01"/>
</dbReference>
<dbReference type="InterPro" id="IPR000387">
    <property type="entry name" value="Tyr_Pase_dom"/>
</dbReference>
<dbReference type="Gene3D" id="3.90.190.10">
    <property type="entry name" value="Protein tyrosine phosphatase superfamily"/>
    <property type="match status" value="1"/>
</dbReference>
<dbReference type="Pfam" id="PF00102">
    <property type="entry name" value="Y_phosphatase"/>
    <property type="match status" value="1"/>
</dbReference>
<evidence type="ECO:0000259" key="2">
    <source>
        <dbReference type="PROSITE" id="PS50055"/>
    </source>
</evidence>
<dbReference type="PANTHER" id="PTHR19134:SF492">
    <property type="entry name" value="PROTEIN-TYROSINE-PHOSPHATASE PTP1"/>
    <property type="match status" value="1"/>
</dbReference>
<gene>
    <name evidence="4" type="ORF">U9M48_004777</name>
</gene>
<dbReference type="EMBL" id="CP144745">
    <property type="protein sequence ID" value="WVZ53890.1"/>
    <property type="molecule type" value="Genomic_DNA"/>
</dbReference>
<dbReference type="SMART" id="SM00404">
    <property type="entry name" value="PTPc_motif"/>
    <property type="match status" value="1"/>
</dbReference>
<dbReference type="PROSITE" id="PS50055">
    <property type="entry name" value="TYR_PHOSPHATASE_PTP"/>
    <property type="match status" value="1"/>
</dbReference>
<accession>A0AAQ3PNB9</accession>
<keyword evidence="5" id="KW-1185">Reference proteome</keyword>
<evidence type="ECO:0000313" key="5">
    <source>
        <dbReference type="Proteomes" id="UP001341281"/>
    </source>
</evidence>